<dbReference type="PANTHER" id="PTHR33371">
    <property type="entry name" value="INTERMEMBRANE PHOSPHOLIPID TRANSPORT SYSTEM BINDING PROTEIN MLAD-RELATED"/>
    <property type="match status" value="1"/>
</dbReference>
<comment type="caution">
    <text evidence="4">The sequence shown here is derived from an EMBL/GenBank/DDBJ whole genome shotgun (WGS) entry which is preliminary data.</text>
</comment>
<gene>
    <name evidence="4" type="ORF">GCM10023321_68470</name>
</gene>
<accession>A0ABP9R276</accession>
<evidence type="ECO:0000313" key="5">
    <source>
        <dbReference type="Proteomes" id="UP001428817"/>
    </source>
</evidence>
<dbReference type="InterPro" id="IPR052336">
    <property type="entry name" value="MlaD_Phospholipid_Transporter"/>
</dbReference>
<reference evidence="5" key="1">
    <citation type="journal article" date="2019" name="Int. J. Syst. Evol. Microbiol.">
        <title>The Global Catalogue of Microorganisms (GCM) 10K type strain sequencing project: providing services to taxonomists for standard genome sequencing and annotation.</title>
        <authorList>
            <consortium name="The Broad Institute Genomics Platform"/>
            <consortium name="The Broad Institute Genome Sequencing Center for Infectious Disease"/>
            <person name="Wu L."/>
            <person name="Ma J."/>
        </authorList>
    </citation>
    <scope>NUCLEOTIDE SEQUENCE [LARGE SCALE GENOMIC DNA]</scope>
    <source>
        <strain evidence="5">JCM 18303</strain>
    </source>
</reference>
<feature type="region of interest" description="Disordered" evidence="1">
    <location>
        <begin position="411"/>
        <end position="445"/>
    </location>
</feature>
<dbReference type="Proteomes" id="UP001428817">
    <property type="component" value="Unassembled WGS sequence"/>
</dbReference>
<name>A0ABP9R276_9PSEU</name>
<dbReference type="Pfam" id="PF02470">
    <property type="entry name" value="MlaD"/>
    <property type="match status" value="1"/>
</dbReference>
<evidence type="ECO:0000313" key="4">
    <source>
        <dbReference type="EMBL" id="GAA5170805.1"/>
    </source>
</evidence>
<evidence type="ECO:0000256" key="2">
    <source>
        <dbReference type="SAM" id="Phobius"/>
    </source>
</evidence>
<feature type="domain" description="Mce/MlaD" evidence="3">
    <location>
        <begin position="43"/>
        <end position="129"/>
    </location>
</feature>
<proteinExistence type="predicted"/>
<feature type="transmembrane region" description="Helical" evidence="2">
    <location>
        <begin position="12"/>
        <end position="32"/>
    </location>
</feature>
<keyword evidence="2" id="KW-0472">Membrane</keyword>
<sequence>MVRRAAARRRRAIFFGFFVFVFFIALTGLSLVSTQGLPFAPRTTVQAAFQDIGSLRTGDDVRIANVRVGYVESVHLRDTTDPNAGQAKEPVAILRLDNERPVYQNAKALTASVGARSALGQKFVELNPGDPSAGLLAPDAVIPAAKTVGAQELSDVLAVLDVPTRQAIGSVVRNVGGGLAGHGHDFNLASDAFPDALPDLGTVSLAFANNGGRDTASLLRSTNDLSVSFAGRQEQIGQLLGKMDKTFAGFNADRGQALEALLKTAPDSLRTTKAALLKLDPALIDTSSAVKELRPGGKALGEATPDFRGFLQESPEPLDKVPGVADDARPALGDLRETFDDLQPLAPMLTKGFARGAPTADKISPYMPEVAGFFTNISQTLTNGNNNYRWLTFILTPQTPQNQATDLIGVVGDPTSNKDPYPAPGEAGKQRTGVPGLNTNGVPGR</sequence>
<organism evidence="4 5">
    <name type="scientific">Pseudonocardia eucalypti</name>
    <dbReference type="NCBI Taxonomy" id="648755"/>
    <lineage>
        <taxon>Bacteria</taxon>
        <taxon>Bacillati</taxon>
        <taxon>Actinomycetota</taxon>
        <taxon>Actinomycetes</taxon>
        <taxon>Pseudonocardiales</taxon>
        <taxon>Pseudonocardiaceae</taxon>
        <taxon>Pseudonocardia</taxon>
    </lineage>
</organism>
<keyword evidence="5" id="KW-1185">Reference proteome</keyword>
<dbReference type="PANTHER" id="PTHR33371:SF4">
    <property type="entry name" value="INTERMEMBRANE PHOSPHOLIPID TRANSPORT SYSTEM BINDING PROTEIN MLAD"/>
    <property type="match status" value="1"/>
</dbReference>
<evidence type="ECO:0000259" key="3">
    <source>
        <dbReference type="Pfam" id="PF02470"/>
    </source>
</evidence>
<dbReference type="InterPro" id="IPR003399">
    <property type="entry name" value="Mce/MlaD"/>
</dbReference>
<dbReference type="RefSeq" id="WP_185063816.1">
    <property type="nucleotide sequence ID" value="NZ_BAABJP010000045.1"/>
</dbReference>
<keyword evidence="2" id="KW-0812">Transmembrane</keyword>
<protein>
    <submittedName>
        <fullName evidence="4">MlaD family protein</fullName>
    </submittedName>
</protein>
<dbReference type="EMBL" id="BAABJP010000045">
    <property type="protein sequence ID" value="GAA5170805.1"/>
    <property type="molecule type" value="Genomic_DNA"/>
</dbReference>
<keyword evidence="2" id="KW-1133">Transmembrane helix</keyword>
<evidence type="ECO:0000256" key="1">
    <source>
        <dbReference type="SAM" id="MobiDB-lite"/>
    </source>
</evidence>